<dbReference type="EMBL" id="VSRR010134377">
    <property type="protein sequence ID" value="MPD03050.1"/>
    <property type="molecule type" value="Genomic_DNA"/>
</dbReference>
<evidence type="ECO:0000256" key="1">
    <source>
        <dbReference type="SAM" id="MobiDB-lite"/>
    </source>
</evidence>
<protein>
    <submittedName>
        <fullName evidence="2">Uncharacterized protein</fullName>
    </submittedName>
</protein>
<keyword evidence="3" id="KW-1185">Reference proteome</keyword>
<evidence type="ECO:0000313" key="3">
    <source>
        <dbReference type="Proteomes" id="UP000324222"/>
    </source>
</evidence>
<accession>A0A5B7K7I9</accession>
<sequence>MVLLGDKFDYKARSSSPWSRNTWPTPQGQNIPMGSLPLASVAIQYYEGKFIAARFKNGDSIELSLTMTQAGQADLPSQTNTGQTSCSQTNTY</sequence>
<proteinExistence type="predicted"/>
<reference evidence="2 3" key="1">
    <citation type="submission" date="2019-05" db="EMBL/GenBank/DDBJ databases">
        <title>Another draft genome of Portunus trituberculatus and its Hox gene families provides insights of decapod evolution.</title>
        <authorList>
            <person name="Jeong J.-H."/>
            <person name="Song I."/>
            <person name="Kim S."/>
            <person name="Choi T."/>
            <person name="Kim D."/>
            <person name="Ryu S."/>
            <person name="Kim W."/>
        </authorList>
    </citation>
    <scope>NUCLEOTIDE SEQUENCE [LARGE SCALE GENOMIC DNA]</scope>
    <source>
        <tissue evidence="2">Muscle</tissue>
    </source>
</reference>
<gene>
    <name evidence="2" type="ORF">E2C01_098667</name>
</gene>
<evidence type="ECO:0000313" key="2">
    <source>
        <dbReference type="EMBL" id="MPD03050.1"/>
    </source>
</evidence>
<dbReference type="Proteomes" id="UP000324222">
    <property type="component" value="Unassembled WGS sequence"/>
</dbReference>
<name>A0A5B7K7I9_PORTR</name>
<organism evidence="2 3">
    <name type="scientific">Portunus trituberculatus</name>
    <name type="common">Swimming crab</name>
    <name type="synonym">Neptunus trituberculatus</name>
    <dbReference type="NCBI Taxonomy" id="210409"/>
    <lineage>
        <taxon>Eukaryota</taxon>
        <taxon>Metazoa</taxon>
        <taxon>Ecdysozoa</taxon>
        <taxon>Arthropoda</taxon>
        <taxon>Crustacea</taxon>
        <taxon>Multicrustacea</taxon>
        <taxon>Malacostraca</taxon>
        <taxon>Eumalacostraca</taxon>
        <taxon>Eucarida</taxon>
        <taxon>Decapoda</taxon>
        <taxon>Pleocyemata</taxon>
        <taxon>Brachyura</taxon>
        <taxon>Eubrachyura</taxon>
        <taxon>Portunoidea</taxon>
        <taxon>Portunidae</taxon>
        <taxon>Portuninae</taxon>
        <taxon>Portunus</taxon>
    </lineage>
</organism>
<comment type="caution">
    <text evidence="2">The sequence shown here is derived from an EMBL/GenBank/DDBJ whole genome shotgun (WGS) entry which is preliminary data.</text>
</comment>
<feature type="region of interest" description="Disordered" evidence="1">
    <location>
        <begin position="72"/>
        <end position="92"/>
    </location>
</feature>
<dbReference type="AlphaFoldDB" id="A0A5B7K7I9"/>